<dbReference type="Proteomes" id="UP001597295">
    <property type="component" value="Unassembled WGS sequence"/>
</dbReference>
<dbReference type="RefSeq" id="WP_379876946.1">
    <property type="nucleotide sequence ID" value="NZ_JBHUIP010000012.1"/>
</dbReference>
<comment type="similarity">
    <text evidence="11">Belongs to the iron/ascorbate-dependent oxidoreductase family.</text>
</comment>
<name>A0ABW5DRY0_9PROT</name>
<accession>A0ABW5DRY0</accession>
<keyword evidence="11" id="KW-0408">Iron</keyword>
<comment type="catalytic activity">
    <reaction evidence="10">
        <text>L-arginine + 2-oxoglutarate + O2 = guanidine + L-glutamate 5-semialdehyde + succinate + CO2</text>
        <dbReference type="Rhea" id="RHEA:31535"/>
        <dbReference type="ChEBI" id="CHEBI:15379"/>
        <dbReference type="ChEBI" id="CHEBI:16526"/>
        <dbReference type="ChEBI" id="CHEBI:16810"/>
        <dbReference type="ChEBI" id="CHEBI:30031"/>
        <dbReference type="ChEBI" id="CHEBI:30087"/>
        <dbReference type="ChEBI" id="CHEBI:32682"/>
        <dbReference type="ChEBI" id="CHEBI:58066"/>
        <dbReference type="EC" id="1.14.20.7"/>
    </reaction>
</comment>
<dbReference type="Pfam" id="PF14226">
    <property type="entry name" value="DIOX_N"/>
    <property type="match status" value="1"/>
</dbReference>
<gene>
    <name evidence="13" type="ORF">ACFSM5_13455</name>
</gene>
<dbReference type="GO" id="GO:0051213">
    <property type="term" value="F:dioxygenase activity"/>
    <property type="evidence" value="ECO:0007669"/>
    <property type="project" value="UniProtKB-KW"/>
</dbReference>
<keyword evidence="6" id="KW-0266">Ethylene biosynthesis</keyword>
<reference evidence="14" key="1">
    <citation type="journal article" date="2019" name="Int. J. Syst. Evol. Microbiol.">
        <title>The Global Catalogue of Microorganisms (GCM) 10K type strain sequencing project: providing services to taxonomists for standard genome sequencing and annotation.</title>
        <authorList>
            <consortium name="The Broad Institute Genomics Platform"/>
            <consortium name="The Broad Institute Genome Sequencing Center for Infectious Disease"/>
            <person name="Wu L."/>
            <person name="Ma J."/>
        </authorList>
    </citation>
    <scope>NUCLEOTIDE SEQUENCE [LARGE SCALE GENOMIC DNA]</scope>
    <source>
        <strain evidence="14">CGMCC 1.19062</strain>
    </source>
</reference>
<dbReference type="InterPro" id="IPR026992">
    <property type="entry name" value="DIOX_N"/>
</dbReference>
<keyword evidence="11" id="KW-0560">Oxidoreductase</keyword>
<dbReference type="InterPro" id="IPR027443">
    <property type="entry name" value="IPNS-like_sf"/>
</dbReference>
<dbReference type="PRINTS" id="PR00682">
    <property type="entry name" value="IPNSYNTHASE"/>
</dbReference>
<comment type="caution">
    <text evidence="13">The sequence shown here is derived from an EMBL/GenBank/DDBJ whole genome shotgun (WGS) entry which is preliminary data.</text>
</comment>
<dbReference type="EMBL" id="JBHUIP010000012">
    <property type="protein sequence ID" value="MFD2263903.1"/>
    <property type="molecule type" value="Genomic_DNA"/>
</dbReference>
<evidence type="ECO:0000256" key="9">
    <source>
        <dbReference type="ARBA" id="ARBA00047725"/>
    </source>
</evidence>
<evidence type="ECO:0000256" key="11">
    <source>
        <dbReference type="RuleBase" id="RU003682"/>
    </source>
</evidence>
<dbReference type="InterPro" id="IPR044861">
    <property type="entry name" value="IPNS-like_FE2OG_OXY"/>
</dbReference>
<comment type="catalytic activity">
    <reaction evidence="9">
        <text>2-oxoglutarate + O2 + 2 H(+) = ethene + 3 CO2 + H2O</text>
        <dbReference type="Rhea" id="RHEA:31523"/>
        <dbReference type="ChEBI" id="CHEBI:15377"/>
        <dbReference type="ChEBI" id="CHEBI:15378"/>
        <dbReference type="ChEBI" id="CHEBI:15379"/>
        <dbReference type="ChEBI" id="CHEBI:16526"/>
        <dbReference type="ChEBI" id="CHEBI:16810"/>
        <dbReference type="ChEBI" id="CHEBI:18153"/>
        <dbReference type="EC" id="1.13.12.19"/>
    </reaction>
</comment>
<evidence type="ECO:0000256" key="5">
    <source>
        <dbReference type="ARBA" id="ARBA00019045"/>
    </source>
</evidence>
<dbReference type="Gene3D" id="2.60.120.330">
    <property type="entry name" value="B-lactam Antibiotic, Isopenicillin N Synthase, Chain"/>
    <property type="match status" value="1"/>
</dbReference>
<dbReference type="PROSITE" id="PS51471">
    <property type="entry name" value="FE2OG_OXY"/>
    <property type="match status" value="1"/>
</dbReference>
<proteinExistence type="inferred from homology"/>
<evidence type="ECO:0000256" key="6">
    <source>
        <dbReference type="ARBA" id="ARBA00022666"/>
    </source>
</evidence>
<evidence type="ECO:0000256" key="1">
    <source>
        <dbReference type="ARBA" id="ARBA00001954"/>
    </source>
</evidence>
<evidence type="ECO:0000313" key="14">
    <source>
        <dbReference type="Proteomes" id="UP001597295"/>
    </source>
</evidence>
<evidence type="ECO:0000256" key="4">
    <source>
        <dbReference type="ARBA" id="ARBA00012531"/>
    </source>
</evidence>
<dbReference type="EC" id="1.14.20.7" evidence="3"/>
<protein>
    <recommendedName>
        <fullName evidence="5">2-oxoglutarate-dependent ethylene/succinate-forming enzyme</fullName>
        <ecNumber evidence="4">1.13.12.19</ecNumber>
        <ecNumber evidence="3">1.14.20.7</ecNumber>
    </recommendedName>
    <alternativeName>
        <fullName evidence="7">2-oxoglutarate dioxygenase (ethylene-forming)</fullName>
    </alternativeName>
    <alternativeName>
        <fullName evidence="8">2-oxoglutarate/L-arginine monooxygenase/decarboxylase (succinate-forming)</fullName>
    </alternativeName>
</protein>
<sequence>MSKTRGKVMETLPVIDITPLFSETDSTCAPVARAIETACRDTGFFYIAGHGIAPDLLKDLDRVSRAFFALPHEQKMRIDMTRGGPAWRGFFPVGGELTSGRPDIKEGLYLGTELAADHPRVKAGVPLHGANLWPEAPSDLRQIVSDYMAATTRAGHALMRGIALSLGLDGSYFAANYTADPTVLFRIFHYPASKPQGPEWQEAWGVGEHTDYGLLTLLAQDDNGGLQVKSKAGWIEAPPIPGTLVCNIGDMLDRMTGGWYRSTPHRVMNVSGKDRLSFPLFFDPDFDARILPLPTSRIDATLIDQDRRERWDKASVHSFSGTYGDYLLGKVSKVFPDLSKEVL</sequence>
<organism evidence="13 14">
    <name type="scientific">Lacibacterium aquatile</name>
    <dbReference type="NCBI Taxonomy" id="1168082"/>
    <lineage>
        <taxon>Bacteria</taxon>
        <taxon>Pseudomonadati</taxon>
        <taxon>Pseudomonadota</taxon>
        <taxon>Alphaproteobacteria</taxon>
        <taxon>Rhodospirillales</taxon>
        <taxon>Rhodospirillaceae</taxon>
    </lineage>
</organism>
<evidence type="ECO:0000256" key="8">
    <source>
        <dbReference type="ARBA" id="ARBA00031282"/>
    </source>
</evidence>
<keyword evidence="13" id="KW-0223">Dioxygenase</keyword>
<evidence type="ECO:0000256" key="7">
    <source>
        <dbReference type="ARBA" id="ARBA00031011"/>
    </source>
</evidence>
<comment type="cofactor">
    <cofactor evidence="1">
        <name>Fe(2+)</name>
        <dbReference type="ChEBI" id="CHEBI:29033"/>
    </cofactor>
</comment>
<evidence type="ECO:0000259" key="12">
    <source>
        <dbReference type="PROSITE" id="PS51471"/>
    </source>
</evidence>
<keyword evidence="11" id="KW-0479">Metal-binding</keyword>
<evidence type="ECO:0000313" key="13">
    <source>
        <dbReference type="EMBL" id="MFD2263903.1"/>
    </source>
</evidence>
<evidence type="ECO:0000256" key="2">
    <source>
        <dbReference type="ARBA" id="ARBA00004767"/>
    </source>
</evidence>
<dbReference type="SUPFAM" id="SSF51197">
    <property type="entry name" value="Clavaminate synthase-like"/>
    <property type="match status" value="1"/>
</dbReference>
<evidence type="ECO:0000256" key="3">
    <source>
        <dbReference type="ARBA" id="ARBA00012293"/>
    </source>
</evidence>
<comment type="pathway">
    <text evidence="2">Alkene biosynthesis; ethylene biosynthesis via 2-oxoglutarate.</text>
</comment>
<keyword evidence="14" id="KW-1185">Reference proteome</keyword>
<dbReference type="Pfam" id="PF03171">
    <property type="entry name" value="2OG-FeII_Oxy"/>
    <property type="match status" value="1"/>
</dbReference>
<dbReference type="InterPro" id="IPR050231">
    <property type="entry name" value="Iron_ascorbate_oxido_reductase"/>
</dbReference>
<evidence type="ECO:0000256" key="10">
    <source>
        <dbReference type="ARBA" id="ARBA00049359"/>
    </source>
</evidence>
<dbReference type="EC" id="1.13.12.19" evidence="4"/>
<dbReference type="PANTHER" id="PTHR47990">
    <property type="entry name" value="2-OXOGLUTARATE (2OG) AND FE(II)-DEPENDENT OXYGENASE SUPERFAMILY PROTEIN-RELATED"/>
    <property type="match status" value="1"/>
</dbReference>
<dbReference type="InterPro" id="IPR005123">
    <property type="entry name" value="Oxoglu/Fe-dep_dioxygenase_dom"/>
</dbReference>
<feature type="domain" description="Fe2OG dioxygenase" evidence="12">
    <location>
        <begin position="180"/>
        <end position="284"/>
    </location>
</feature>